<dbReference type="SMART" id="SM00382">
    <property type="entry name" value="AAA"/>
    <property type="match status" value="1"/>
</dbReference>
<dbReference type="GO" id="GO:0005524">
    <property type="term" value="F:ATP binding"/>
    <property type="evidence" value="ECO:0007669"/>
    <property type="project" value="UniProtKB-KW"/>
</dbReference>
<evidence type="ECO:0000256" key="3">
    <source>
        <dbReference type="ARBA" id="ARBA00022475"/>
    </source>
</evidence>
<dbReference type="EMBL" id="LAZR01035502">
    <property type="protein sequence ID" value="KKL27328.1"/>
    <property type="molecule type" value="Genomic_DNA"/>
</dbReference>
<dbReference type="FunFam" id="3.40.50.300:FF:000589">
    <property type="entry name" value="ABC transporter, ATP-binding subunit"/>
    <property type="match status" value="1"/>
</dbReference>
<dbReference type="GO" id="GO:0005886">
    <property type="term" value="C:plasma membrane"/>
    <property type="evidence" value="ECO:0007669"/>
    <property type="project" value="UniProtKB-SubCell"/>
</dbReference>
<keyword evidence="4" id="KW-0547">Nucleotide-binding</keyword>
<dbReference type="Gene3D" id="3.40.50.300">
    <property type="entry name" value="P-loop containing nucleotide triphosphate hydrolases"/>
    <property type="match status" value="1"/>
</dbReference>
<feature type="region of interest" description="Disordered" evidence="9">
    <location>
        <begin position="314"/>
        <end position="342"/>
    </location>
</feature>
<dbReference type="Pfam" id="PF13732">
    <property type="entry name" value="DrrA1-3_C"/>
    <property type="match status" value="1"/>
</dbReference>
<protein>
    <recommendedName>
        <fullName evidence="10">ABC transporter domain-containing protein</fullName>
    </recommendedName>
</protein>
<name>A0A0F9EU55_9ZZZZ</name>
<dbReference type="InterPro" id="IPR050763">
    <property type="entry name" value="ABC_transporter_ATP-binding"/>
</dbReference>
<comment type="caution">
    <text evidence="11">The sequence shown here is derived from an EMBL/GenBank/DDBJ whole genome shotgun (WGS) entry which is preliminary data.</text>
</comment>
<evidence type="ECO:0000256" key="7">
    <source>
        <dbReference type="ARBA" id="ARBA00023136"/>
    </source>
</evidence>
<dbReference type="Pfam" id="PF00005">
    <property type="entry name" value="ABC_tran"/>
    <property type="match status" value="1"/>
</dbReference>
<gene>
    <name evidence="11" type="ORF">LCGC14_2386250</name>
</gene>
<evidence type="ECO:0000256" key="1">
    <source>
        <dbReference type="ARBA" id="ARBA00004413"/>
    </source>
</evidence>
<evidence type="ECO:0000256" key="8">
    <source>
        <dbReference type="ARBA" id="ARBA00049985"/>
    </source>
</evidence>
<evidence type="ECO:0000256" key="6">
    <source>
        <dbReference type="ARBA" id="ARBA00022967"/>
    </source>
</evidence>
<proteinExistence type="inferred from homology"/>
<feature type="domain" description="ABC transporter" evidence="10">
    <location>
        <begin position="7"/>
        <end position="237"/>
    </location>
</feature>
<reference evidence="11" key="1">
    <citation type="journal article" date="2015" name="Nature">
        <title>Complex archaea that bridge the gap between prokaryotes and eukaryotes.</title>
        <authorList>
            <person name="Spang A."/>
            <person name="Saw J.H."/>
            <person name="Jorgensen S.L."/>
            <person name="Zaremba-Niedzwiedzka K."/>
            <person name="Martijn J."/>
            <person name="Lind A.E."/>
            <person name="van Eijk R."/>
            <person name="Schleper C."/>
            <person name="Guy L."/>
            <person name="Ettema T.J."/>
        </authorList>
    </citation>
    <scope>NUCLEOTIDE SEQUENCE</scope>
</reference>
<evidence type="ECO:0000313" key="11">
    <source>
        <dbReference type="EMBL" id="KKL27328.1"/>
    </source>
</evidence>
<keyword evidence="2" id="KW-0813">Transport</keyword>
<dbReference type="GO" id="GO:1900753">
    <property type="term" value="P:doxorubicin transport"/>
    <property type="evidence" value="ECO:0007669"/>
    <property type="project" value="InterPro"/>
</dbReference>
<keyword evidence="5" id="KW-0067">ATP-binding</keyword>
<evidence type="ECO:0000256" key="4">
    <source>
        <dbReference type="ARBA" id="ARBA00022741"/>
    </source>
</evidence>
<sequence length="342" mass="37087">MSEELAIQVAQVSKSFGPIKALDHVDLQVETGTILALLGPNGAGKTTLIRVLTTLLRPDTGDVKVGAYDVLRQPQKVRMNMGLAGQNTAIDENLSGRENIELVGKLYHLDSTTIRERVTRLLDSFGLTDAADRIAKTYSGGMRRRLDLAASLVGNPKILFLDEPTTGLDPQSRLELWGRIEDLVSGGVTVLLTTQYLEEADYLADKIAVIDQGRIIALGSPEDLKSKIGSDVIEIRLADSSQIQEAAEKIRKFGTGAKATVEDESGTIVLPVDSGGTSVLADVVRELDASKFAISDLNFRRPSLDEVFLTLTGRKGRPGEVSDESPLETAPPRRSKAKRRKK</sequence>
<dbReference type="GO" id="GO:0016887">
    <property type="term" value="F:ATP hydrolysis activity"/>
    <property type="evidence" value="ECO:0007669"/>
    <property type="project" value="InterPro"/>
</dbReference>
<dbReference type="InterPro" id="IPR003593">
    <property type="entry name" value="AAA+_ATPase"/>
</dbReference>
<dbReference type="NCBIfam" id="TIGR01188">
    <property type="entry name" value="drrA"/>
    <property type="match status" value="1"/>
</dbReference>
<dbReference type="InterPro" id="IPR027417">
    <property type="entry name" value="P-loop_NTPase"/>
</dbReference>
<comment type="similarity">
    <text evidence="8">Belongs to the ABC transporter superfamily. Drug exporter-1 (DrugE1) (TC 3.A.1.105) family.</text>
</comment>
<keyword evidence="6" id="KW-1278">Translocase</keyword>
<dbReference type="PANTHER" id="PTHR42711:SF19">
    <property type="entry name" value="DOXORUBICIN RESISTANCE ATP-BINDING PROTEIN DRRA"/>
    <property type="match status" value="1"/>
</dbReference>
<dbReference type="GO" id="GO:0043215">
    <property type="term" value="P:daunorubicin transport"/>
    <property type="evidence" value="ECO:0007669"/>
    <property type="project" value="InterPro"/>
</dbReference>
<dbReference type="InterPro" id="IPR017871">
    <property type="entry name" value="ABC_transporter-like_CS"/>
</dbReference>
<organism evidence="11">
    <name type="scientific">marine sediment metagenome</name>
    <dbReference type="NCBI Taxonomy" id="412755"/>
    <lineage>
        <taxon>unclassified sequences</taxon>
        <taxon>metagenomes</taxon>
        <taxon>ecological metagenomes</taxon>
    </lineage>
</organism>
<dbReference type="PROSITE" id="PS50893">
    <property type="entry name" value="ABC_TRANSPORTER_2"/>
    <property type="match status" value="1"/>
</dbReference>
<keyword evidence="3" id="KW-1003">Cell membrane</keyword>
<feature type="compositionally biased region" description="Basic residues" evidence="9">
    <location>
        <begin position="333"/>
        <end position="342"/>
    </location>
</feature>
<evidence type="ECO:0000256" key="2">
    <source>
        <dbReference type="ARBA" id="ARBA00022448"/>
    </source>
</evidence>
<evidence type="ECO:0000256" key="5">
    <source>
        <dbReference type="ARBA" id="ARBA00022840"/>
    </source>
</evidence>
<evidence type="ECO:0000259" key="10">
    <source>
        <dbReference type="PROSITE" id="PS50893"/>
    </source>
</evidence>
<evidence type="ECO:0000256" key="9">
    <source>
        <dbReference type="SAM" id="MobiDB-lite"/>
    </source>
</evidence>
<dbReference type="AlphaFoldDB" id="A0A0F9EU55"/>
<comment type="subcellular location">
    <subcellularLocation>
        <location evidence="1">Cell membrane</location>
        <topology evidence="1">Peripheral membrane protein</topology>
        <orientation evidence="1">Cytoplasmic side</orientation>
    </subcellularLocation>
</comment>
<dbReference type="SUPFAM" id="SSF52540">
    <property type="entry name" value="P-loop containing nucleoside triphosphate hydrolases"/>
    <property type="match status" value="1"/>
</dbReference>
<keyword evidence="7" id="KW-0472">Membrane</keyword>
<dbReference type="InterPro" id="IPR025302">
    <property type="entry name" value="DrrA1/2-like_C"/>
</dbReference>
<dbReference type="PROSITE" id="PS00211">
    <property type="entry name" value="ABC_TRANSPORTER_1"/>
    <property type="match status" value="1"/>
</dbReference>
<dbReference type="InterPro" id="IPR003439">
    <property type="entry name" value="ABC_transporter-like_ATP-bd"/>
</dbReference>
<accession>A0A0F9EU55</accession>
<dbReference type="InterPro" id="IPR005894">
    <property type="entry name" value="DrrA"/>
</dbReference>
<dbReference type="PANTHER" id="PTHR42711">
    <property type="entry name" value="ABC TRANSPORTER ATP-BINDING PROTEIN"/>
    <property type="match status" value="1"/>
</dbReference>